<name>A0A2P2QJH4_RHIMU</name>
<accession>A0A2P2QJH4</accession>
<dbReference type="EMBL" id="GGEC01086694">
    <property type="protein sequence ID" value="MBX67178.1"/>
    <property type="molecule type" value="Transcribed_RNA"/>
</dbReference>
<organism evidence="1">
    <name type="scientific">Rhizophora mucronata</name>
    <name type="common">Asiatic mangrove</name>
    <dbReference type="NCBI Taxonomy" id="61149"/>
    <lineage>
        <taxon>Eukaryota</taxon>
        <taxon>Viridiplantae</taxon>
        <taxon>Streptophyta</taxon>
        <taxon>Embryophyta</taxon>
        <taxon>Tracheophyta</taxon>
        <taxon>Spermatophyta</taxon>
        <taxon>Magnoliopsida</taxon>
        <taxon>eudicotyledons</taxon>
        <taxon>Gunneridae</taxon>
        <taxon>Pentapetalae</taxon>
        <taxon>rosids</taxon>
        <taxon>fabids</taxon>
        <taxon>Malpighiales</taxon>
        <taxon>Rhizophoraceae</taxon>
        <taxon>Rhizophora</taxon>
    </lineage>
</organism>
<evidence type="ECO:0000313" key="1">
    <source>
        <dbReference type="EMBL" id="MBX67178.1"/>
    </source>
</evidence>
<dbReference type="AlphaFoldDB" id="A0A2P2QJH4"/>
<protein>
    <submittedName>
        <fullName evidence="1">Uncharacterized protein</fullName>
    </submittedName>
</protein>
<proteinExistence type="predicted"/>
<sequence>MSNESLLDIALPNKYQSQEPITTIMLEMAFIKKPD</sequence>
<reference evidence="1" key="1">
    <citation type="submission" date="2018-02" db="EMBL/GenBank/DDBJ databases">
        <title>Rhizophora mucronata_Transcriptome.</title>
        <authorList>
            <person name="Meera S.P."/>
            <person name="Sreeshan A."/>
            <person name="Augustine A."/>
        </authorList>
    </citation>
    <scope>NUCLEOTIDE SEQUENCE</scope>
    <source>
        <tissue evidence="1">Leaf</tissue>
    </source>
</reference>